<protein>
    <submittedName>
        <fullName evidence="5">GntR family transcriptional regulator</fullName>
    </submittedName>
</protein>
<proteinExistence type="predicted"/>
<comment type="caution">
    <text evidence="5">The sequence shown here is derived from an EMBL/GenBank/DDBJ whole genome shotgun (WGS) entry which is preliminary data.</text>
</comment>
<keyword evidence="3" id="KW-0804">Transcription</keyword>
<dbReference type="PANTHER" id="PTHR44846:SF1">
    <property type="entry name" value="MANNOSYL-D-GLYCERATE TRANSPORT_METABOLISM SYSTEM REPRESSOR MNGR-RELATED"/>
    <property type="match status" value="1"/>
</dbReference>
<accession>A0A940SWR3</accession>
<sequence length="246" mass="28208">MLGGAEVENKKQSLYGKLVDTIRESIETELKPHDLLPSERELSDIYGVSRTTVRLALQELENLGFIYKKHGKGTFVSSITDSILNLSGAYSFTEQMISLGKVPETKILEFNVTKANKYFSDNLDVHQGSDIIKIKRLRLADGKPMMVERSYLPYKKFDTLSIEMLHNYPMYDIFKDTYHEIIKYAEEEFYASIVSAKDSLLIDVPDGAASLNLVRKTYNLTNEVIEYTLSVARADQFRYKILHNRI</sequence>
<dbReference type="SMART" id="SM00866">
    <property type="entry name" value="UTRA"/>
    <property type="match status" value="1"/>
</dbReference>
<dbReference type="GO" id="GO:0003700">
    <property type="term" value="F:DNA-binding transcription factor activity"/>
    <property type="evidence" value="ECO:0007669"/>
    <property type="project" value="InterPro"/>
</dbReference>
<evidence type="ECO:0000313" key="5">
    <source>
        <dbReference type="EMBL" id="MBP1041623.1"/>
    </source>
</evidence>
<dbReference type="RefSeq" id="WP_209528486.1">
    <property type="nucleotide sequence ID" value="NZ_JAEEGA010000007.1"/>
</dbReference>
<dbReference type="Pfam" id="PF07702">
    <property type="entry name" value="UTRA"/>
    <property type="match status" value="1"/>
</dbReference>
<dbReference type="InterPro" id="IPR011663">
    <property type="entry name" value="UTRA"/>
</dbReference>
<dbReference type="Pfam" id="PF00392">
    <property type="entry name" value="GntR"/>
    <property type="match status" value="1"/>
</dbReference>
<keyword evidence="2" id="KW-0238">DNA-binding</keyword>
<dbReference type="Proteomes" id="UP000674938">
    <property type="component" value="Unassembled WGS sequence"/>
</dbReference>
<dbReference type="PROSITE" id="PS50949">
    <property type="entry name" value="HTH_GNTR"/>
    <property type="match status" value="1"/>
</dbReference>
<dbReference type="CDD" id="cd07377">
    <property type="entry name" value="WHTH_GntR"/>
    <property type="match status" value="1"/>
</dbReference>
<reference evidence="5" key="1">
    <citation type="submission" date="2020-12" db="EMBL/GenBank/DDBJ databases">
        <title>Vagococcus allomyrinae sp. nov. and Enterococcus lavae sp. nov., isolated from the larvae of Allomyrina dichotoma.</title>
        <authorList>
            <person name="Lee S.D."/>
        </authorList>
    </citation>
    <scope>NUCLEOTIDE SEQUENCE</scope>
    <source>
        <strain evidence="5">BWB3-3</strain>
    </source>
</reference>
<dbReference type="InterPro" id="IPR036390">
    <property type="entry name" value="WH_DNA-bd_sf"/>
</dbReference>
<feature type="domain" description="HTH gntR-type" evidence="4">
    <location>
        <begin position="12"/>
        <end position="79"/>
    </location>
</feature>
<evidence type="ECO:0000256" key="2">
    <source>
        <dbReference type="ARBA" id="ARBA00023125"/>
    </source>
</evidence>
<dbReference type="Gene3D" id="3.40.1410.10">
    <property type="entry name" value="Chorismate lyase-like"/>
    <property type="match status" value="1"/>
</dbReference>
<dbReference type="SUPFAM" id="SSF46785">
    <property type="entry name" value="Winged helix' DNA-binding domain"/>
    <property type="match status" value="1"/>
</dbReference>
<dbReference type="Gene3D" id="1.10.10.10">
    <property type="entry name" value="Winged helix-like DNA-binding domain superfamily/Winged helix DNA-binding domain"/>
    <property type="match status" value="1"/>
</dbReference>
<dbReference type="SMART" id="SM00345">
    <property type="entry name" value="HTH_GNTR"/>
    <property type="match status" value="1"/>
</dbReference>
<dbReference type="GO" id="GO:0045892">
    <property type="term" value="P:negative regulation of DNA-templated transcription"/>
    <property type="evidence" value="ECO:0007669"/>
    <property type="project" value="TreeGrafter"/>
</dbReference>
<dbReference type="InterPro" id="IPR050679">
    <property type="entry name" value="Bact_HTH_transcr_reg"/>
</dbReference>
<dbReference type="SUPFAM" id="SSF64288">
    <property type="entry name" value="Chorismate lyase-like"/>
    <property type="match status" value="1"/>
</dbReference>
<dbReference type="InterPro" id="IPR028978">
    <property type="entry name" value="Chorismate_lyase_/UTRA_dom_sf"/>
</dbReference>
<dbReference type="AlphaFoldDB" id="A0A940SWR3"/>
<name>A0A940SWR3_9ENTE</name>
<dbReference type="PRINTS" id="PR00035">
    <property type="entry name" value="HTHGNTR"/>
</dbReference>
<keyword evidence="6" id="KW-1185">Reference proteome</keyword>
<keyword evidence="1" id="KW-0805">Transcription regulation</keyword>
<gene>
    <name evidence="5" type="ORF">I6N95_11455</name>
</gene>
<evidence type="ECO:0000256" key="1">
    <source>
        <dbReference type="ARBA" id="ARBA00023015"/>
    </source>
</evidence>
<evidence type="ECO:0000313" key="6">
    <source>
        <dbReference type="Proteomes" id="UP000674938"/>
    </source>
</evidence>
<evidence type="ECO:0000256" key="3">
    <source>
        <dbReference type="ARBA" id="ARBA00023163"/>
    </source>
</evidence>
<dbReference type="InterPro" id="IPR036388">
    <property type="entry name" value="WH-like_DNA-bd_sf"/>
</dbReference>
<dbReference type="PANTHER" id="PTHR44846">
    <property type="entry name" value="MANNOSYL-D-GLYCERATE TRANSPORT/METABOLISM SYSTEM REPRESSOR MNGR-RELATED"/>
    <property type="match status" value="1"/>
</dbReference>
<dbReference type="EMBL" id="JAEEGA010000007">
    <property type="protein sequence ID" value="MBP1041623.1"/>
    <property type="molecule type" value="Genomic_DNA"/>
</dbReference>
<dbReference type="GO" id="GO:0003677">
    <property type="term" value="F:DNA binding"/>
    <property type="evidence" value="ECO:0007669"/>
    <property type="project" value="UniProtKB-KW"/>
</dbReference>
<evidence type="ECO:0000259" key="4">
    <source>
        <dbReference type="PROSITE" id="PS50949"/>
    </source>
</evidence>
<dbReference type="InterPro" id="IPR000524">
    <property type="entry name" value="Tscrpt_reg_HTH_GntR"/>
</dbReference>
<organism evidence="5 6">
    <name type="scientific">Vagococcus allomyrinae</name>
    <dbReference type="NCBI Taxonomy" id="2794353"/>
    <lineage>
        <taxon>Bacteria</taxon>
        <taxon>Bacillati</taxon>
        <taxon>Bacillota</taxon>
        <taxon>Bacilli</taxon>
        <taxon>Lactobacillales</taxon>
        <taxon>Enterococcaceae</taxon>
        <taxon>Vagococcus</taxon>
    </lineage>
</organism>